<evidence type="ECO:0000313" key="1">
    <source>
        <dbReference type="EMBL" id="KCY18910.1"/>
    </source>
</evidence>
<dbReference type="EMBL" id="JMOD01000027">
    <property type="protein sequence ID" value="KCY18910.1"/>
    <property type="molecule type" value="Genomic_DNA"/>
</dbReference>
<dbReference type="AlphaFoldDB" id="A0A062IGL5"/>
<sequence length="73" mass="8678">MGYLTSKEIRHKLKNCSASTLWRYQQPNQKMFEQPMPQPIKKCAGSTSLWDEETFNEWLIKYFNNNQMSNLSS</sequence>
<proteinExistence type="predicted"/>
<name>A0A062IGL5_ACIBA</name>
<dbReference type="RefSeq" id="WP_000541018.1">
    <property type="nucleotide sequence ID" value="NZ_JMOD01000027.1"/>
</dbReference>
<dbReference type="PATRIC" id="fig|1310697.3.peg.1760"/>
<accession>A0A062IGL5</accession>
<comment type="caution">
    <text evidence="1">The sequence shown here is derived from an EMBL/GenBank/DDBJ whole genome shotgun (WGS) entry which is preliminary data.</text>
</comment>
<reference evidence="1 2" key="1">
    <citation type="submission" date="2014-04" db="EMBL/GenBank/DDBJ databases">
        <title>Comparative genomics and transcriptomics to identify genetic mechanisms underlying the emergence of carbapenem resistant Acinetobacter baumannii (CRAb).</title>
        <authorList>
            <person name="Harris A.D."/>
            <person name="Johnson K.J."/>
            <person name="George J."/>
            <person name="Nadendla S."/>
            <person name="Daugherty S.C."/>
            <person name="Parankush S."/>
            <person name="Sadzewicz L."/>
            <person name="Tallon L."/>
            <person name="Sengamalay N."/>
            <person name="Hazen T.H."/>
            <person name="Rasko D.A."/>
        </authorList>
    </citation>
    <scope>NUCLEOTIDE SEQUENCE [LARGE SCALE GENOMIC DNA]</scope>
    <source>
        <strain evidence="1 2">21072</strain>
    </source>
</reference>
<gene>
    <name evidence="1" type="ORF">J596_1827</name>
</gene>
<evidence type="ECO:0008006" key="3">
    <source>
        <dbReference type="Google" id="ProtNLM"/>
    </source>
</evidence>
<dbReference type="Proteomes" id="UP000027327">
    <property type="component" value="Unassembled WGS sequence"/>
</dbReference>
<evidence type="ECO:0000313" key="2">
    <source>
        <dbReference type="Proteomes" id="UP000027327"/>
    </source>
</evidence>
<organism evidence="1 2">
    <name type="scientific">Acinetobacter baumannii 21072</name>
    <dbReference type="NCBI Taxonomy" id="1310697"/>
    <lineage>
        <taxon>Bacteria</taxon>
        <taxon>Pseudomonadati</taxon>
        <taxon>Pseudomonadota</taxon>
        <taxon>Gammaproteobacteria</taxon>
        <taxon>Moraxellales</taxon>
        <taxon>Moraxellaceae</taxon>
        <taxon>Acinetobacter</taxon>
        <taxon>Acinetobacter calcoaceticus/baumannii complex</taxon>
    </lineage>
</organism>
<protein>
    <recommendedName>
        <fullName evidence="3">Prophage CP4-57 regulatory family protein</fullName>
    </recommendedName>
</protein>